<keyword evidence="3" id="KW-1185">Reference proteome</keyword>
<dbReference type="RefSeq" id="WP_237603354.1">
    <property type="nucleotide sequence ID" value="NZ_JAIRBA010000021.1"/>
</dbReference>
<feature type="chain" id="PRO_5040946137" description="Lipocalin-like domain-containing protein" evidence="1">
    <location>
        <begin position="22"/>
        <end position="123"/>
    </location>
</feature>
<dbReference type="Proteomes" id="UP001139461">
    <property type="component" value="Unassembled WGS sequence"/>
</dbReference>
<comment type="caution">
    <text evidence="2">The sequence shown here is derived from an EMBL/GenBank/DDBJ whole genome shotgun (WGS) entry which is preliminary data.</text>
</comment>
<dbReference type="EMBL" id="JAIRBA010000021">
    <property type="protein sequence ID" value="MCG2419564.1"/>
    <property type="molecule type" value="Genomic_DNA"/>
</dbReference>
<sequence>MKNLKLLKTSILFFVVIAVIACNDEPKDEKQTVDLTGEWRRSDFNDEFDYRLTFHADNSGIKIQREGNDTQGISSAVTFEWATDQNILTLNFNGEIETTQYSINEDGHLLLSDISDFYFTRIK</sequence>
<dbReference type="AlphaFoldDB" id="A0A9X1QZR7"/>
<keyword evidence="1" id="KW-0732">Signal</keyword>
<protein>
    <recommendedName>
        <fullName evidence="4">Lipocalin-like domain-containing protein</fullName>
    </recommendedName>
</protein>
<evidence type="ECO:0000256" key="1">
    <source>
        <dbReference type="SAM" id="SignalP"/>
    </source>
</evidence>
<evidence type="ECO:0000313" key="2">
    <source>
        <dbReference type="EMBL" id="MCG2419564.1"/>
    </source>
</evidence>
<proteinExistence type="predicted"/>
<accession>A0A9X1QZR7</accession>
<evidence type="ECO:0008006" key="4">
    <source>
        <dbReference type="Google" id="ProtNLM"/>
    </source>
</evidence>
<organism evidence="2 3">
    <name type="scientific">Aequorivita vitellina</name>
    <dbReference type="NCBI Taxonomy" id="2874475"/>
    <lineage>
        <taxon>Bacteria</taxon>
        <taxon>Pseudomonadati</taxon>
        <taxon>Bacteroidota</taxon>
        <taxon>Flavobacteriia</taxon>
        <taxon>Flavobacteriales</taxon>
        <taxon>Flavobacteriaceae</taxon>
        <taxon>Aequorivita</taxon>
    </lineage>
</organism>
<gene>
    <name evidence="2" type="ORF">K8089_11065</name>
</gene>
<reference evidence="2" key="1">
    <citation type="submission" date="2021-09" db="EMBL/GenBank/DDBJ databases">
        <title>Genome of Aequorivita sp. strain F47161.</title>
        <authorList>
            <person name="Wang Y."/>
        </authorList>
    </citation>
    <scope>NUCLEOTIDE SEQUENCE</scope>
    <source>
        <strain evidence="2">F47161</strain>
    </source>
</reference>
<feature type="signal peptide" evidence="1">
    <location>
        <begin position="1"/>
        <end position="21"/>
    </location>
</feature>
<dbReference type="PROSITE" id="PS51257">
    <property type="entry name" value="PROKAR_LIPOPROTEIN"/>
    <property type="match status" value="1"/>
</dbReference>
<name>A0A9X1QZR7_9FLAO</name>
<evidence type="ECO:0000313" key="3">
    <source>
        <dbReference type="Proteomes" id="UP001139461"/>
    </source>
</evidence>